<organism evidence="1 2">
    <name type="scientific">Tachysurus vachellii</name>
    <name type="common">Darkbarbel catfish</name>
    <name type="synonym">Pelteobagrus vachellii</name>
    <dbReference type="NCBI Taxonomy" id="175792"/>
    <lineage>
        <taxon>Eukaryota</taxon>
        <taxon>Metazoa</taxon>
        <taxon>Chordata</taxon>
        <taxon>Craniata</taxon>
        <taxon>Vertebrata</taxon>
        <taxon>Euteleostomi</taxon>
        <taxon>Actinopterygii</taxon>
        <taxon>Neopterygii</taxon>
        <taxon>Teleostei</taxon>
        <taxon>Ostariophysi</taxon>
        <taxon>Siluriformes</taxon>
        <taxon>Bagridae</taxon>
        <taxon>Tachysurus</taxon>
    </lineage>
</organism>
<evidence type="ECO:0000313" key="1">
    <source>
        <dbReference type="EMBL" id="KAK2869384.1"/>
    </source>
</evidence>
<sequence>MIGYPGCFFQSIASHSAENAVGGINRNADLETANLRERSVVERKRLDLITVTSQSSLSEQKRLQFRKPHKQQN</sequence>
<comment type="caution">
    <text evidence="1">The sequence shown here is derived from an EMBL/GenBank/DDBJ whole genome shotgun (WGS) entry which is preliminary data.</text>
</comment>
<protein>
    <submittedName>
        <fullName evidence="1">Uncharacterized protein</fullName>
    </submittedName>
</protein>
<gene>
    <name evidence="1" type="ORF">Q7C36_001255</name>
</gene>
<dbReference type="Proteomes" id="UP001187315">
    <property type="component" value="Unassembled WGS sequence"/>
</dbReference>
<dbReference type="AlphaFoldDB" id="A0AA88P2C6"/>
<reference evidence="1" key="1">
    <citation type="submission" date="2023-08" db="EMBL/GenBank/DDBJ databases">
        <title>Pelteobagrus vachellii genome.</title>
        <authorList>
            <person name="Liu H."/>
        </authorList>
    </citation>
    <scope>NUCLEOTIDE SEQUENCE</scope>
    <source>
        <strain evidence="1">PRFRI_2022a</strain>
        <tissue evidence="1">Muscle</tissue>
    </source>
</reference>
<dbReference type="EMBL" id="JAVHJS010000001">
    <property type="protein sequence ID" value="KAK2869384.1"/>
    <property type="molecule type" value="Genomic_DNA"/>
</dbReference>
<evidence type="ECO:0000313" key="2">
    <source>
        <dbReference type="Proteomes" id="UP001187315"/>
    </source>
</evidence>
<keyword evidence="2" id="KW-1185">Reference proteome</keyword>
<name>A0AA88P2C6_TACVA</name>
<proteinExistence type="predicted"/>
<accession>A0AA88P2C6</accession>